<proteinExistence type="predicted"/>
<dbReference type="PROSITE" id="PS50206">
    <property type="entry name" value="RHODANESE_3"/>
    <property type="match status" value="1"/>
</dbReference>
<evidence type="ECO:0000313" key="2">
    <source>
        <dbReference type="EMBL" id="QHT37635.1"/>
    </source>
</evidence>
<dbReference type="InterPro" id="IPR001763">
    <property type="entry name" value="Rhodanese-like_dom"/>
</dbReference>
<reference evidence="2" key="1">
    <citation type="journal article" date="2020" name="Nature">
        <title>Giant virus diversity and host interactions through global metagenomics.</title>
        <authorList>
            <person name="Schulz F."/>
            <person name="Roux S."/>
            <person name="Paez-Espino D."/>
            <person name="Jungbluth S."/>
            <person name="Walsh D.A."/>
            <person name="Denef V.J."/>
            <person name="McMahon K.D."/>
            <person name="Konstantinidis K.T."/>
            <person name="Eloe-Fadrosh E.A."/>
            <person name="Kyrpides N.C."/>
            <person name="Woyke T."/>
        </authorList>
    </citation>
    <scope>NUCLEOTIDE SEQUENCE</scope>
    <source>
        <strain evidence="2">GVMAG-S-ERX555997-44</strain>
    </source>
</reference>
<name>A0A6C0FES7_9ZZZZ</name>
<dbReference type="Pfam" id="PF00581">
    <property type="entry name" value="Rhodanese"/>
    <property type="match status" value="1"/>
</dbReference>
<organism evidence="2">
    <name type="scientific">viral metagenome</name>
    <dbReference type="NCBI Taxonomy" id="1070528"/>
    <lineage>
        <taxon>unclassified sequences</taxon>
        <taxon>metagenomes</taxon>
        <taxon>organismal metagenomes</taxon>
    </lineage>
</organism>
<evidence type="ECO:0000259" key="1">
    <source>
        <dbReference type="PROSITE" id="PS50206"/>
    </source>
</evidence>
<sequence>MGNTSTYLKKVNFEDIQECIKNKQKFLLINTLKKTEQKCLIQNTTSIENEEKIINECLKKQKNVKIIIYDKNSHETTLFKKYEQLSNLGFPNVYIYPGGLFEWLCLQDIYGYDEFPTSTKELDILKFKAQSAFNGILLLGN</sequence>
<feature type="domain" description="Rhodanese" evidence="1">
    <location>
        <begin position="58"/>
        <end position="110"/>
    </location>
</feature>
<dbReference type="InterPro" id="IPR036873">
    <property type="entry name" value="Rhodanese-like_dom_sf"/>
</dbReference>
<accession>A0A6C0FES7</accession>
<dbReference type="Gene3D" id="3.40.250.10">
    <property type="entry name" value="Rhodanese-like domain"/>
    <property type="match status" value="1"/>
</dbReference>
<dbReference type="SUPFAM" id="SSF52821">
    <property type="entry name" value="Rhodanese/Cell cycle control phosphatase"/>
    <property type="match status" value="1"/>
</dbReference>
<dbReference type="EMBL" id="MN738802">
    <property type="protein sequence ID" value="QHT37635.1"/>
    <property type="molecule type" value="Genomic_DNA"/>
</dbReference>
<dbReference type="AlphaFoldDB" id="A0A6C0FES7"/>
<protein>
    <recommendedName>
        <fullName evidence="1">Rhodanese domain-containing protein</fullName>
    </recommendedName>
</protein>